<organism evidence="4 5">
    <name type="scientific">Channa argus</name>
    <name type="common">Northern snakehead</name>
    <name type="synonym">Ophicephalus argus</name>
    <dbReference type="NCBI Taxonomy" id="215402"/>
    <lineage>
        <taxon>Eukaryota</taxon>
        <taxon>Metazoa</taxon>
        <taxon>Chordata</taxon>
        <taxon>Craniata</taxon>
        <taxon>Vertebrata</taxon>
        <taxon>Euteleostomi</taxon>
        <taxon>Actinopterygii</taxon>
        <taxon>Neopterygii</taxon>
        <taxon>Teleostei</taxon>
        <taxon>Neoteleostei</taxon>
        <taxon>Acanthomorphata</taxon>
        <taxon>Anabantaria</taxon>
        <taxon>Anabantiformes</taxon>
        <taxon>Channoidei</taxon>
        <taxon>Channidae</taxon>
        <taxon>Channa</taxon>
    </lineage>
</organism>
<dbReference type="Gene3D" id="3.10.100.10">
    <property type="entry name" value="Mannose-Binding Protein A, subunit A"/>
    <property type="match status" value="2"/>
</dbReference>
<sequence length="320" mass="36323">MNMTVILMMILSGLSFLPSCSYRLYILVNTQKTWTDAQTYCRSKYSDLAIVQNVKQLAGLNQLIGSDQYVWIGLYPDIGSWRWSLENQDYYTAGGARFRNWASGEPSAGLSYYKACVALLKTGGWVNKPCINQYYFICYNGKTAKSTSSSFIFVSKPMTWVNAQRYCRQTYTDLASVRNPTENEQMRKMTVFTNTWIGLYRDSWKWSDGSPVSVSNWGPAAPTGTFTDACVASNLGRWTNTGCSFQNKFTCFVEPAARKQVVQVVLEKSDSSVDMEELKEEVLQKFSQTLKDQGLEEDVRLSWVEGPDGKIFQKIKRPVP</sequence>
<dbReference type="SMART" id="SM00034">
    <property type="entry name" value="CLECT"/>
    <property type="match status" value="2"/>
</dbReference>
<dbReference type="InterPro" id="IPR018378">
    <property type="entry name" value="C-type_lectin_CS"/>
</dbReference>
<reference evidence="5" key="2">
    <citation type="submission" date="2019-02" db="EMBL/GenBank/DDBJ databases">
        <title>Opniocepnalus argus Var Kimnra genome.</title>
        <authorList>
            <person name="Zhou C."/>
            <person name="Xiao S."/>
        </authorList>
    </citation>
    <scope>NUCLEOTIDE SEQUENCE [LARGE SCALE GENOMIC DNA]</scope>
</reference>
<feature type="domain" description="C-type lectin" evidence="3">
    <location>
        <begin position="146"/>
        <end position="252"/>
    </location>
</feature>
<dbReference type="InterPro" id="IPR016186">
    <property type="entry name" value="C-type_lectin-like/link_sf"/>
</dbReference>
<dbReference type="PANTHER" id="PTHR45784">
    <property type="entry name" value="C-TYPE LECTIN DOMAIN FAMILY 20 MEMBER A-RELATED"/>
    <property type="match status" value="1"/>
</dbReference>
<dbReference type="AlphaFoldDB" id="A0A6G1QE29"/>
<dbReference type="PROSITE" id="PS50041">
    <property type="entry name" value="C_TYPE_LECTIN_2"/>
    <property type="match status" value="2"/>
</dbReference>
<dbReference type="InterPro" id="IPR001304">
    <property type="entry name" value="C-type_lectin-like"/>
</dbReference>
<evidence type="ECO:0000256" key="2">
    <source>
        <dbReference type="SAM" id="SignalP"/>
    </source>
</evidence>
<dbReference type="InterPro" id="IPR016187">
    <property type="entry name" value="CTDL_fold"/>
</dbReference>
<keyword evidence="2" id="KW-0732">Signal</keyword>
<gene>
    <name evidence="4" type="ORF">EXN66_Car016347</name>
</gene>
<accession>A0A6G1QE29</accession>
<dbReference type="SUPFAM" id="SSF56436">
    <property type="entry name" value="C-type lectin-like"/>
    <property type="match status" value="2"/>
</dbReference>
<keyword evidence="1" id="KW-1015">Disulfide bond</keyword>
<dbReference type="PANTHER" id="PTHR45784:SF3">
    <property type="entry name" value="C-TYPE LECTIN DOMAIN FAMILY 4 MEMBER K-LIKE-RELATED"/>
    <property type="match status" value="1"/>
</dbReference>
<dbReference type="Proteomes" id="UP000503349">
    <property type="component" value="Chromosome 15"/>
</dbReference>
<evidence type="ECO:0000313" key="4">
    <source>
        <dbReference type="EMBL" id="KAF3700659.1"/>
    </source>
</evidence>
<evidence type="ECO:0000259" key="3">
    <source>
        <dbReference type="PROSITE" id="PS50041"/>
    </source>
</evidence>
<feature type="chain" id="PRO_5026063462" evidence="2">
    <location>
        <begin position="16"/>
        <end position="320"/>
    </location>
</feature>
<reference evidence="4 5" key="1">
    <citation type="submission" date="2019-02" db="EMBL/GenBank/DDBJ databases">
        <title>Opniocepnalus argus genome.</title>
        <authorList>
            <person name="Zhou C."/>
            <person name="Xiao S."/>
        </authorList>
    </citation>
    <scope>NUCLEOTIDE SEQUENCE [LARGE SCALE GENOMIC DNA]</scope>
    <source>
        <strain evidence="4">OARG1902GOOAL</strain>
        <tissue evidence="4">Muscle</tissue>
    </source>
</reference>
<evidence type="ECO:0000256" key="1">
    <source>
        <dbReference type="ARBA" id="ARBA00023157"/>
    </source>
</evidence>
<feature type="domain" description="C-type lectin" evidence="3">
    <location>
        <begin position="25"/>
        <end position="139"/>
    </location>
</feature>
<feature type="signal peptide" evidence="2">
    <location>
        <begin position="1"/>
        <end position="15"/>
    </location>
</feature>
<dbReference type="EMBL" id="CM015726">
    <property type="protein sequence ID" value="KAF3700659.1"/>
    <property type="molecule type" value="Genomic_DNA"/>
</dbReference>
<keyword evidence="5" id="KW-1185">Reference proteome</keyword>
<dbReference type="Pfam" id="PF00059">
    <property type="entry name" value="Lectin_C"/>
    <property type="match status" value="2"/>
</dbReference>
<keyword evidence="4" id="KW-0675">Receptor</keyword>
<proteinExistence type="predicted"/>
<name>A0A6G1QE29_CHAAH</name>
<protein>
    <submittedName>
        <fullName evidence="4">Macrophage mannose receptor 1</fullName>
    </submittedName>
</protein>
<evidence type="ECO:0000313" key="5">
    <source>
        <dbReference type="Proteomes" id="UP000503349"/>
    </source>
</evidence>
<dbReference type="PROSITE" id="PS00615">
    <property type="entry name" value="C_TYPE_LECTIN_1"/>
    <property type="match status" value="1"/>
</dbReference>